<dbReference type="PROSITE" id="PS51257">
    <property type="entry name" value="PROKAR_LIPOPROTEIN"/>
    <property type="match status" value="1"/>
</dbReference>
<accession>A0A841G3S6</accession>
<reference evidence="2 3" key="1">
    <citation type="submission" date="2020-08" db="EMBL/GenBank/DDBJ databases">
        <title>Genomic Encyclopedia of Type Strains, Phase IV (KMG-IV): sequencing the most valuable type-strain genomes for metagenomic binning, comparative biology and taxonomic classification.</title>
        <authorList>
            <person name="Goeker M."/>
        </authorList>
    </citation>
    <scope>NUCLEOTIDE SEQUENCE [LARGE SCALE GENOMIC DNA]</scope>
    <source>
        <strain evidence="2 3">YIM 65646</strain>
    </source>
</reference>
<dbReference type="Proteomes" id="UP000548476">
    <property type="component" value="Unassembled WGS sequence"/>
</dbReference>
<keyword evidence="1" id="KW-0732">Signal</keyword>
<name>A0A841G3S6_9ACTN</name>
<dbReference type="RefSeq" id="WP_184792449.1">
    <property type="nucleotide sequence ID" value="NZ_BONT01000077.1"/>
</dbReference>
<evidence type="ECO:0008006" key="4">
    <source>
        <dbReference type="Google" id="ProtNLM"/>
    </source>
</evidence>
<feature type="signal peptide" evidence="1">
    <location>
        <begin position="1"/>
        <end position="23"/>
    </location>
</feature>
<keyword evidence="3" id="KW-1185">Reference proteome</keyword>
<evidence type="ECO:0000256" key="1">
    <source>
        <dbReference type="SAM" id="SignalP"/>
    </source>
</evidence>
<dbReference type="AlphaFoldDB" id="A0A841G3S6"/>
<comment type="caution">
    <text evidence="2">The sequence shown here is derived from an EMBL/GenBank/DDBJ whole genome shotgun (WGS) entry which is preliminary data.</text>
</comment>
<organism evidence="2 3">
    <name type="scientific">Phytomonospora endophytica</name>
    <dbReference type="NCBI Taxonomy" id="714109"/>
    <lineage>
        <taxon>Bacteria</taxon>
        <taxon>Bacillati</taxon>
        <taxon>Actinomycetota</taxon>
        <taxon>Actinomycetes</taxon>
        <taxon>Micromonosporales</taxon>
        <taxon>Micromonosporaceae</taxon>
        <taxon>Phytomonospora</taxon>
    </lineage>
</organism>
<evidence type="ECO:0000313" key="3">
    <source>
        <dbReference type="Proteomes" id="UP000548476"/>
    </source>
</evidence>
<sequence length="284" mass="31428">MRRPAALALSALLALSACGTAESDDPPPVPDGWAVLDEGTELYVELGHIRWELERECMAGKGFDVHPRQNEQRLADWRPVDREAPILAPSVEEARQVGLGMDPVKPAPSPEPDDPFNAESGKYRDDYLNAYYGEAEAGEYGAESCVATVHRDMFDEAPTTGAWQPIPVPDAIDWTARREMYYAIPAIVTASAAWRACLKGKGRKGFETIEEARTHYYTITGEDDRQDFAVDVATCVDASGWREVHTGSWRIAVDRLVTEQLPQIRAWSAELAQILDDAEDLLPA</sequence>
<gene>
    <name evidence="2" type="ORF">HNR73_007253</name>
</gene>
<protein>
    <recommendedName>
        <fullName evidence="4">Secreted protein</fullName>
    </recommendedName>
</protein>
<feature type="chain" id="PRO_5032849504" description="Secreted protein" evidence="1">
    <location>
        <begin position="24"/>
        <end position="284"/>
    </location>
</feature>
<proteinExistence type="predicted"/>
<dbReference type="EMBL" id="JACHGT010000021">
    <property type="protein sequence ID" value="MBB6039359.1"/>
    <property type="molecule type" value="Genomic_DNA"/>
</dbReference>
<evidence type="ECO:0000313" key="2">
    <source>
        <dbReference type="EMBL" id="MBB6039359.1"/>
    </source>
</evidence>